<evidence type="ECO:0000313" key="1">
    <source>
        <dbReference type="EMBL" id="MBA8952842.1"/>
    </source>
</evidence>
<comment type="caution">
    <text evidence="1">The sequence shown here is derived from an EMBL/GenBank/DDBJ whole genome shotgun (WGS) entry which is preliminary data.</text>
</comment>
<gene>
    <name evidence="1" type="ORF">HNR61_004488</name>
</gene>
<organism evidence="1 2">
    <name type="scientific">Actinomadura namibiensis</name>
    <dbReference type="NCBI Taxonomy" id="182080"/>
    <lineage>
        <taxon>Bacteria</taxon>
        <taxon>Bacillati</taxon>
        <taxon>Actinomycetota</taxon>
        <taxon>Actinomycetes</taxon>
        <taxon>Streptosporangiales</taxon>
        <taxon>Thermomonosporaceae</taxon>
        <taxon>Actinomadura</taxon>
    </lineage>
</organism>
<name>A0A7W3QMQ9_ACTNM</name>
<dbReference type="AlphaFoldDB" id="A0A7W3QMQ9"/>
<keyword evidence="2" id="KW-1185">Reference proteome</keyword>
<protein>
    <submittedName>
        <fullName evidence="1">Uncharacterized protein</fullName>
    </submittedName>
</protein>
<accession>A0A7W3QMQ9</accession>
<reference evidence="1 2" key="1">
    <citation type="submission" date="2020-08" db="EMBL/GenBank/DDBJ databases">
        <title>Genomic Encyclopedia of Type Strains, Phase IV (KMG-IV): sequencing the most valuable type-strain genomes for metagenomic binning, comparative biology and taxonomic classification.</title>
        <authorList>
            <person name="Goeker M."/>
        </authorList>
    </citation>
    <scope>NUCLEOTIDE SEQUENCE [LARGE SCALE GENOMIC DNA]</scope>
    <source>
        <strain evidence="1 2">DSM 44197</strain>
    </source>
</reference>
<dbReference type="RefSeq" id="WP_182845062.1">
    <property type="nucleotide sequence ID" value="NZ_BAAALP010000024.1"/>
</dbReference>
<sequence length="52" mass="5989">MTRLIDRVLARVAHKETVDAGCSRYEFCKNGIKYLRMCCKDEGCYTNPIGRC</sequence>
<proteinExistence type="predicted"/>
<evidence type="ECO:0000313" key="2">
    <source>
        <dbReference type="Proteomes" id="UP000572680"/>
    </source>
</evidence>
<dbReference type="Proteomes" id="UP000572680">
    <property type="component" value="Unassembled WGS sequence"/>
</dbReference>
<dbReference type="EMBL" id="JACJIA010000005">
    <property type="protein sequence ID" value="MBA8952842.1"/>
    <property type="molecule type" value="Genomic_DNA"/>
</dbReference>